<dbReference type="EMBL" id="CMVM020000023">
    <property type="status" value="NOT_ANNOTATED_CDS"/>
    <property type="molecule type" value="Genomic_DNA"/>
</dbReference>
<dbReference type="EnsemblMetazoa" id="OVOC1010.1">
    <property type="protein sequence ID" value="OVOC1010.1"/>
    <property type="gene ID" value="WBGene00237819"/>
</dbReference>
<name>A0A8R1TIC6_ONCVO</name>
<sequence length="70" mass="8003">MLTVYSSQFPLNASSRFRCNEQVVMADASKSSFEIYSIPSSSSISSIQEFFFYKKFPNDSETNKRKGKNN</sequence>
<protein>
    <submittedName>
        <fullName evidence="1">Uncharacterized protein</fullName>
    </submittedName>
</protein>
<reference evidence="1" key="2">
    <citation type="submission" date="2022-06" db="UniProtKB">
        <authorList>
            <consortium name="EnsemblMetazoa"/>
        </authorList>
    </citation>
    <scope>IDENTIFICATION</scope>
</reference>
<accession>A0A8R1TIC6</accession>
<organism evidence="1 2">
    <name type="scientific">Onchocerca volvulus</name>
    <dbReference type="NCBI Taxonomy" id="6282"/>
    <lineage>
        <taxon>Eukaryota</taxon>
        <taxon>Metazoa</taxon>
        <taxon>Ecdysozoa</taxon>
        <taxon>Nematoda</taxon>
        <taxon>Chromadorea</taxon>
        <taxon>Rhabditida</taxon>
        <taxon>Spirurina</taxon>
        <taxon>Spiruromorpha</taxon>
        <taxon>Filarioidea</taxon>
        <taxon>Onchocercidae</taxon>
        <taxon>Onchocerca</taxon>
    </lineage>
</organism>
<keyword evidence="2" id="KW-1185">Reference proteome</keyword>
<proteinExistence type="predicted"/>
<dbReference type="Proteomes" id="UP000024404">
    <property type="component" value="Unassembled WGS sequence"/>
</dbReference>
<dbReference type="AlphaFoldDB" id="A0A8R1TIC6"/>
<reference evidence="2" key="1">
    <citation type="submission" date="2013-10" db="EMBL/GenBank/DDBJ databases">
        <title>Genome sequencing of Onchocerca volvulus.</title>
        <authorList>
            <person name="Cotton J."/>
            <person name="Tsai J."/>
            <person name="Stanley E."/>
            <person name="Tracey A."/>
            <person name="Holroyd N."/>
            <person name="Lustigman S."/>
            <person name="Berriman M."/>
        </authorList>
    </citation>
    <scope>NUCLEOTIDE SEQUENCE</scope>
</reference>
<evidence type="ECO:0000313" key="1">
    <source>
        <dbReference type="EnsemblMetazoa" id="OVOC1010.1"/>
    </source>
</evidence>
<evidence type="ECO:0000313" key="2">
    <source>
        <dbReference type="Proteomes" id="UP000024404"/>
    </source>
</evidence>